<reference evidence="1 2" key="1">
    <citation type="journal article" date="2017" name="Nat. Commun.">
        <title>Genome assembly with in vitro proximity ligation data and whole-genome triplication in lettuce.</title>
        <authorList>
            <person name="Reyes-Chin-Wo S."/>
            <person name="Wang Z."/>
            <person name="Yang X."/>
            <person name="Kozik A."/>
            <person name="Arikit S."/>
            <person name="Song C."/>
            <person name="Xia L."/>
            <person name="Froenicke L."/>
            <person name="Lavelle D.O."/>
            <person name="Truco M.J."/>
            <person name="Xia R."/>
            <person name="Zhu S."/>
            <person name="Xu C."/>
            <person name="Xu H."/>
            <person name="Xu X."/>
            <person name="Cox K."/>
            <person name="Korf I."/>
            <person name="Meyers B.C."/>
            <person name="Michelmore R.W."/>
        </authorList>
    </citation>
    <scope>NUCLEOTIDE SEQUENCE [LARGE SCALE GENOMIC DNA]</scope>
    <source>
        <strain evidence="2">cv. Salinas</strain>
        <tissue evidence="1">Seedlings</tissue>
    </source>
</reference>
<evidence type="ECO:0000313" key="2">
    <source>
        <dbReference type="Proteomes" id="UP000235145"/>
    </source>
</evidence>
<gene>
    <name evidence="1" type="ORF">LSAT_V11C400170220</name>
</gene>
<comment type="caution">
    <text evidence="1">The sequence shown here is derived from an EMBL/GenBank/DDBJ whole genome shotgun (WGS) entry which is preliminary data.</text>
</comment>
<evidence type="ECO:0000313" key="1">
    <source>
        <dbReference type="EMBL" id="KAJ0213512.1"/>
    </source>
</evidence>
<organism evidence="1 2">
    <name type="scientific">Lactuca sativa</name>
    <name type="common">Garden lettuce</name>
    <dbReference type="NCBI Taxonomy" id="4236"/>
    <lineage>
        <taxon>Eukaryota</taxon>
        <taxon>Viridiplantae</taxon>
        <taxon>Streptophyta</taxon>
        <taxon>Embryophyta</taxon>
        <taxon>Tracheophyta</taxon>
        <taxon>Spermatophyta</taxon>
        <taxon>Magnoliopsida</taxon>
        <taxon>eudicotyledons</taxon>
        <taxon>Gunneridae</taxon>
        <taxon>Pentapetalae</taxon>
        <taxon>asterids</taxon>
        <taxon>campanulids</taxon>
        <taxon>Asterales</taxon>
        <taxon>Asteraceae</taxon>
        <taxon>Cichorioideae</taxon>
        <taxon>Cichorieae</taxon>
        <taxon>Lactucinae</taxon>
        <taxon>Lactuca</taxon>
    </lineage>
</organism>
<dbReference type="Proteomes" id="UP000235145">
    <property type="component" value="Unassembled WGS sequence"/>
</dbReference>
<accession>A0A9R1XN51</accession>
<dbReference type="PANTHER" id="PTHR48453:SF1">
    <property type="entry name" value="CCHC-TYPE DOMAIN-CONTAINING PROTEIN"/>
    <property type="match status" value="1"/>
</dbReference>
<protein>
    <submittedName>
        <fullName evidence="1">Uncharacterized protein</fullName>
    </submittedName>
</protein>
<keyword evidence="2" id="KW-1185">Reference proteome</keyword>
<sequence length="142" mass="15649">MGTRTNFYKNPSFTYNKDYDLNSVLQNLKDNKSSIFMSSNAHTTQSFCWFEDFYYFNLTAYNAATGNPTLPDDESASSKGKCPLQSNRLQAVEEGSGSASGGRLVLGYDSYASSDFSEGEETKDHLPQSTGCSCLFVLAFSN</sequence>
<dbReference type="EMBL" id="NBSK02000004">
    <property type="protein sequence ID" value="KAJ0213512.1"/>
    <property type="molecule type" value="Genomic_DNA"/>
</dbReference>
<dbReference type="AlphaFoldDB" id="A0A9R1XN51"/>
<dbReference type="PANTHER" id="PTHR48453">
    <property type="entry name" value="CCHC-TYPE DOMAIN-CONTAINING PROTEIN"/>
    <property type="match status" value="1"/>
</dbReference>
<name>A0A9R1XN51_LACSA</name>
<proteinExistence type="predicted"/>